<feature type="region of interest" description="Disordered" evidence="1">
    <location>
        <begin position="352"/>
        <end position="378"/>
    </location>
</feature>
<comment type="caution">
    <text evidence="2">The sequence shown here is derived from an EMBL/GenBank/DDBJ whole genome shotgun (WGS) entry which is preliminary data.</text>
</comment>
<evidence type="ECO:0000313" key="3">
    <source>
        <dbReference type="Proteomes" id="UP001438707"/>
    </source>
</evidence>
<keyword evidence="3" id="KW-1185">Reference proteome</keyword>
<protein>
    <submittedName>
        <fullName evidence="2">Uncharacterized protein</fullName>
    </submittedName>
</protein>
<dbReference type="EMBL" id="JALJOS010000007">
    <property type="protein sequence ID" value="KAK9836798.1"/>
    <property type="molecule type" value="Genomic_DNA"/>
</dbReference>
<accession>A0AAW1RSL9</accession>
<reference evidence="2 3" key="1">
    <citation type="journal article" date="2024" name="Nat. Commun.">
        <title>Phylogenomics reveals the evolutionary origins of lichenization in chlorophyte algae.</title>
        <authorList>
            <person name="Puginier C."/>
            <person name="Libourel C."/>
            <person name="Otte J."/>
            <person name="Skaloud P."/>
            <person name="Haon M."/>
            <person name="Grisel S."/>
            <person name="Petersen M."/>
            <person name="Berrin J.G."/>
            <person name="Delaux P.M."/>
            <person name="Dal Grande F."/>
            <person name="Keller J."/>
        </authorList>
    </citation>
    <scope>NUCLEOTIDE SEQUENCE [LARGE SCALE GENOMIC DNA]</scope>
    <source>
        <strain evidence="2 3">SAG 2145</strain>
    </source>
</reference>
<gene>
    <name evidence="2" type="ORF">WJX74_008339</name>
</gene>
<evidence type="ECO:0000313" key="2">
    <source>
        <dbReference type="EMBL" id="KAK9836798.1"/>
    </source>
</evidence>
<dbReference type="AlphaFoldDB" id="A0AAW1RSL9"/>
<dbReference type="Proteomes" id="UP001438707">
    <property type="component" value="Unassembled WGS sequence"/>
</dbReference>
<evidence type="ECO:0000256" key="1">
    <source>
        <dbReference type="SAM" id="MobiDB-lite"/>
    </source>
</evidence>
<sequence>MAMREPPNQRNGGSLSVDSEAASGCVARRTFLAELCEQLEVSEKSAGGCLHLDHFRSVLAEVPDVRLSSPATATEMQDLSGWELKEPDDVSDIEKLLNLDPDTVCQVPDAHSRHLQIGSERLLPGAEASIEAASESHSLLNWLKDSPDSPATEVEQASSSESQQDWLQLAWNDHLRSNLQLQTVPQPVQLPSASTPELLQAGRVPASASDPDPAARHAQYRLARRVHLQHSLDQPPLAHSIAIKQEPLPQPLQADSISQPALPQARASYASVSDTDLASRHAQYRPAPDRHPHSSADQLFHSTAAKRRATCQQGQRLSQVLMTLQPFTHARSLASIQALQQGSTCQPSLRLGRRSQHQGVRLQMHSAQQKQRQAERDKRRLLRTVQGLQKELTLARVREDGLQDLANDLHLVFMNELDISPASRRAMFQAVKAYAANVDIPGTDRSVARAGRLAWQAGWCSAEGQSLMQGIWHAVICCNASAELVFDATLPGIEAICQRSQDLHQLIQDPPHVFMERCKAYSRQINVLLDEANGDPSSAAAGRACELACENFAQAIAKAGRFPLKYNASQSTMVLPSDARATPKQKHYARVAAAMGLTDRQKRMALARRELYWVELGRILWHRERLVKQLQSAAVQLENEAEGEVDSWLALPSPISSEVAGILNELRQSMNYQRYLARNFNWHVMLEVLTPYQFTILLGRCYPYAIDAMAAIDAIASDKGSATMQELLGRHLSLPFPSSNQVKQCGSVLLNASTRSQ</sequence>
<proteinExistence type="predicted"/>
<feature type="region of interest" description="Disordered" evidence="1">
    <location>
        <begin position="253"/>
        <end position="277"/>
    </location>
</feature>
<organism evidence="2 3">
    <name type="scientific">Apatococcus lobatus</name>
    <dbReference type="NCBI Taxonomy" id="904363"/>
    <lineage>
        <taxon>Eukaryota</taxon>
        <taxon>Viridiplantae</taxon>
        <taxon>Chlorophyta</taxon>
        <taxon>core chlorophytes</taxon>
        <taxon>Trebouxiophyceae</taxon>
        <taxon>Chlorellales</taxon>
        <taxon>Chlorellaceae</taxon>
        <taxon>Apatococcus</taxon>
    </lineage>
</organism>
<name>A0AAW1RSL9_9CHLO</name>